<dbReference type="Gene3D" id="3.30.479.30">
    <property type="entry name" value="Band 7 domain"/>
    <property type="match status" value="1"/>
</dbReference>
<accession>A0A3B0ZS50</accession>
<gene>
    <name evidence="8" type="ORF">MNBD_GAMMA23-2291</name>
</gene>
<keyword evidence="3 6" id="KW-0812">Transmembrane</keyword>
<evidence type="ECO:0000256" key="4">
    <source>
        <dbReference type="ARBA" id="ARBA00022989"/>
    </source>
</evidence>
<dbReference type="Pfam" id="PF01145">
    <property type="entry name" value="Band_7"/>
    <property type="match status" value="1"/>
</dbReference>
<dbReference type="PANTHER" id="PTHR42911">
    <property type="entry name" value="MODULATOR OF FTSH PROTEASE HFLC"/>
    <property type="match status" value="1"/>
</dbReference>
<evidence type="ECO:0000313" key="8">
    <source>
        <dbReference type="EMBL" id="VAW94521.1"/>
    </source>
</evidence>
<reference evidence="8" key="1">
    <citation type="submission" date="2018-06" db="EMBL/GenBank/DDBJ databases">
        <authorList>
            <person name="Zhirakovskaya E."/>
        </authorList>
    </citation>
    <scope>NUCLEOTIDE SEQUENCE</scope>
</reference>
<dbReference type="InterPro" id="IPR010200">
    <property type="entry name" value="HflC"/>
</dbReference>
<proteinExistence type="inferred from homology"/>
<dbReference type="InterPro" id="IPR036013">
    <property type="entry name" value="Band_7/SPFH_dom_sf"/>
</dbReference>
<feature type="transmembrane region" description="Helical" evidence="6">
    <location>
        <begin position="6"/>
        <end position="26"/>
    </location>
</feature>
<keyword evidence="4 6" id="KW-1133">Transmembrane helix</keyword>
<dbReference type="CDD" id="cd03405">
    <property type="entry name" value="SPFH_HflC"/>
    <property type="match status" value="1"/>
</dbReference>
<evidence type="ECO:0000256" key="1">
    <source>
        <dbReference type="ARBA" id="ARBA00004370"/>
    </source>
</evidence>
<evidence type="ECO:0000256" key="3">
    <source>
        <dbReference type="ARBA" id="ARBA00022692"/>
    </source>
</evidence>
<name>A0A3B0ZS50_9ZZZZ</name>
<comment type="subcellular location">
    <subcellularLocation>
        <location evidence="1">Membrane</location>
    </subcellularLocation>
</comment>
<dbReference type="GO" id="GO:0016020">
    <property type="term" value="C:membrane"/>
    <property type="evidence" value="ECO:0007669"/>
    <property type="project" value="UniProtKB-SubCell"/>
</dbReference>
<dbReference type="PIRSF" id="PIRSF005651">
    <property type="entry name" value="HflC"/>
    <property type="match status" value="1"/>
</dbReference>
<dbReference type="PANTHER" id="PTHR42911:SF1">
    <property type="entry name" value="MODULATOR OF FTSH PROTEASE HFLC"/>
    <property type="match status" value="1"/>
</dbReference>
<dbReference type="EMBL" id="UOFT01000039">
    <property type="protein sequence ID" value="VAW94521.1"/>
    <property type="molecule type" value="Genomic_DNA"/>
</dbReference>
<dbReference type="InterPro" id="IPR001107">
    <property type="entry name" value="Band_7"/>
</dbReference>
<dbReference type="SUPFAM" id="SSF117892">
    <property type="entry name" value="Band 7/SPFH domain"/>
    <property type="match status" value="1"/>
</dbReference>
<protein>
    <submittedName>
        <fullName evidence="8">HflC protein</fullName>
    </submittedName>
</protein>
<comment type="similarity">
    <text evidence="2">Belongs to the band 7/mec-2 family. HflC subfamily.</text>
</comment>
<dbReference type="AlphaFoldDB" id="A0A3B0ZS50"/>
<evidence type="ECO:0000256" key="5">
    <source>
        <dbReference type="ARBA" id="ARBA00023136"/>
    </source>
</evidence>
<organism evidence="8">
    <name type="scientific">hydrothermal vent metagenome</name>
    <dbReference type="NCBI Taxonomy" id="652676"/>
    <lineage>
        <taxon>unclassified sequences</taxon>
        <taxon>metagenomes</taxon>
        <taxon>ecological metagenomes</taxon>
    </lineage>
</organism>
<sequence>MSSRSIVFSIVIGLGLFIASGSLFVVTETELAIKFRLGEIVKSDYEPGLHVKVPFVNNVRKYDSRILTLDARPERYLTKEKKNVLVDFFVKWRINDVEVFYKSMNGSVNTARTRIYTIVNDGLRSEIDSRTVKEVISGERAALMDKAKEIANISVKNFGIEIVDVRVKRIDYEQSISESVYRRMVAERTRVAKEFRSKGAEAAERIKADADRQRTVLLAEAYRTAQKTRGDGDAKAASIYAKAYTKDREFYSFYRSLNAYRTSFSSDNDLLVIQPDSEFFKYFKKAK</sequence>
<feature type="domain" description="Band 7" evidence="7">
    <location>
        <begin position="21"/>
        <end position="184"/>
    </location>
</feature>
<evidence type="ECO:0000256" key="2">
    <source>
        <dbReference type="ARBA" id="ARBA00007862"/>
    </source>
</evidence>
<dbReference type="SMART" id="SM00244">
    <property type="entry name" value="PHB"/>
    <property type="match status" value="1"/>
</dbReference>
<keyword evidence="5 6" id="KW-0472">Membrane</keyword>
<evidence type="ECO:0000256" key="6">
    <source>
        <dbReference type="SAM" id="Phobius"/>
    </source>
</evidence>
<dbReference type="NCBIfam" id="TIGR01932">
    <property type="entry name" value="hflC"/>
    <property type="match status" value="1"/>
</dbReference>
<evidence type="ECO:0000259" key="7">
    <source>
        <dbReference type="SMART" id="SM00244"/>
    </source>
</evidence>